<evidence type="ECO:0000256" key="1">
    <source>
        <dbReference type="ARBA" id="ARBA00001460"/>
    </source>
</evidence>
<keyword evidence="8 13" id="KW-0028">Amino-acid biosynthesis</keyword>
<dbReference type="OrthoDB" id="9814738at2"/>
<dbReference type="Gene3D" id="1.10.287.1080">
    <property type="entry name" value="MazG-like"/>
    <property type="match status" value="1"/>
</dbReference>
<dbReference type="GO" id="GO:0005737">
    <property type="term" value="C:cytoplasm"/>
    <property type="evidence" value="ECO:0007669"/>
    <property type="project" value="UniProtKB-SubCell"/>
</dbReference>
<sequence>MTAATERALDRLAATIAARKGADPDSSWTAKLLARGPEKCAEKFGEEAIEAIIEATKGDRARLASEAADVLYHLLVMLAAHDLTLSDIEAELERREGVSGLAEKASRGAGATKP</sequence>
<dbReference type="UniPathway" id="UPA00031">
    <property type="reaction ID" value="UER00007"/>
</dbReference>
<evidence type="ECO:0000256" key="12">
    <source>
        <dbReference type="ARBA" id="ARBA00023102"/>
    </source>
</evidence>
<evidence type="ECO:0000256" key="8">
    <source>
        <dbReference type="ARBA" id="ARBA00022605"/>
    </source>
</evidence>
<dbReference type="NCBIfam" id="TIGR03188">
    <property type="entry name" value="histidine_hisI"/>
    <property type="match status" value="1"/>
</dbReference>
<dbReference type="Proteomes" id="UP000283587">
    <property type="component" value="Unassembled WGS sequence"/>
</dbReference>
<dbReference type="GO" id="GO:0004636">
    <property type="term" value="F:phosphoribosyl-ATP diphosphatase activity"/>
    <property type="evidence" value="ECO:0007669"/>
    <property type="project" value="UniProtKB-UniRule"/>
</dbReference>
<organism evidence="14 15">
    <name type="scientific">Paracoccus siganidrum</name>
    <dbReference type="NCBI Taxonomy" id="1276757"/>
    <lineage>
        <taxon>Bacteria</taxon>
        <taxon>Pseudomonadati</taxon>
        <taxon>Pseudomonadota</taxon>
        <taxon>Alphaproteobacteria</taxon>
        <taxon>Rhodobacterales</taxon>
        <taxon>Paracoccaceae</taxon>
        <taxon>Paracoccus</taxon>
    </lineage>
</organism>
<evidence type="ECO:0000313" key="15">
    <source>
        <dbReference type="Proteomes" id="UP000283587"/>
    </source>
</evidence>
<evidence type="ECO:0000256" key="7">
    <source>
        <dbReference type="ARBA" id="ARBA00022490"/>
    </source>
</evidence>
<comment type="subcellular location">
    <subcellularLocation>
        <location evidence="2 13">Cytoplasm</location>
    </subcellularLocation>
</comment>
<dbReference type="PANTHER" id="PTHR42945">
    <property type="entry name" value="HISTIDINE BIOSYNTHESIS BIFUNCTIONAL PROTEIN"/>
    <property type="match status" value="1"/>
</dbReference>
<evidence type="ECO:0000256" key="10">
    <source>
        <dbReference type="ARBA" id="ARBA00022801"/>
    </source>
</evidence>
<evidence type="ECO:0000256" key="5">
    <source>
        <dbReference type="ARBA" id="ARBA00012414"/>
    </source>
</evidence>
<keyword evidence="9 13" id="KW-0547">Nucleotide-binding</keyword>
<dbReference type="AlphaFoldDB" id="A0A418ZPU1"/>
<keyword evidence="11 13" id="KW-0067">ATP-binding</keyword>
<dbReference type="NCBIfam" id="NF001611">
    <property type="entry name" value="PRK00400.1-3"/>
    <property type="match status" value="1"/>
</dbReference>
<comment type="similarity">
    <text evidence="4 13">Belongs to the PRA-PH family.</text>
</comment>
<proteinExistence type="inferred from homology"/>
<comment type="pathway">
    <text evidence="3 13">Amino-acid biosynthesis; L-histidine biosynthesis; L-histidine from 5-phospho-alpha-D-ribose 1-diphosphate: step 2/9.</text>
</comment>
<keyword evidence="15" id="KW-1185">Reference proteome</keyword>
<gene>
    <name evidence="13" type="primary">hisE</name>
    <name evidence="14" type="ORF">D3P05_24205</name>
</gene>
<evidence type="ECO:0000256" key="3">
    <source>
        <dbReference type="ARBA" id="ARBA00005204"/>
    </source>
</evidence>
<keyword evidence="12 13" id="KW-0368">Histidine biosynthesis</keyword>
<dbReference type="GO" id="GO:0005524">
    <property type="term" value="F:ATP binding"/>
    <property type="evidence" value="ECO:0007669"/>
    <property type="project" value="UniProtKB-KW"/>
</dbReference>
<dbReference type="EMBL" id="QZEW01000245">
    <property type="protein sequence ID" value="RJK96691.1"/>
    <property type="molecule type" value="Genomic_DNA"/>
</dbReference>
<dbReference type="PANTHER" id="PTHR42945:SF9">
    <property type="entry name" value="HISTIDINE BIOSYNTHESIS BIFUNCTIONAL PROTEIN HISIE"/>
    <property type="match status" value="1"/>
</dbReference>
<evidence type="ECO:0000256" key="9">
    <source>
        <dbReference type="ARBA" id="ARBA00022741"/>
    </source>
</evidence>
<evidence type="ECO:0000256" key="13">
    <source>
        <dbReference type="HAMAP-Rule" id="MF_01020"/>
    </source>
</evidence>
<dbReference type="GO" id="GO:0000105">
    <property type="term" value="P:L-histidine biosynthetic process"/>
    <property type="evidence" value="ECO:0007669"/>
    <property type="project" value="UniProtKB-UniRule"/>
</dbReference>
<dbReference type="EC" id="3.6.1.31" evidence="5 13"/>
<dbReference type="CDD" id="cd11534">
    <property type="entry name" value="NTP-PPase_HisIE_like"/>
    <property type="match status" value="1"/>
</dbReference>
<dbReference type="Pfam" id="PF01503">
    <property type="entry name" value="PRA-PH"/>
    <property type="match status" value="1"/>
</dbReference>
<dbReference type="NCBIfam" id="NF001613">
    <property type="entry name" value="PRK00400.1-5"/>
    <property type="match status" value="1"/>
</dbReference>
<evidence type="ECO:0000256" key="6">
    <source>
        <dbReference type="ARBA" id="ARBA00013336"/>
    </source>
</evidence>
<dbReference type="SUPFAM" id="SSF101386">
    <property type="entry name" value="all-alpha NTP pyrophosphatases"/>
    <property type="match status" value="1"/>
</dbReference>
<evidence type="ECO:0000256" key="11">
    <source>
        <dbReference type="ARBA" id="ARBA00022840"/>
    </source>
</evidence>
<evidence type="ECO:0000256" key="2">
    <source>
        <dbReference type="ARBA" id="ARBA00004496"/>
    </source>
</evidence>
<comment type="caution">
    <text evidence="14">The sequence shown here is derived from an EMBL/GenBank/DDBJ whole genome shotgun (WGS) entry which is preliminary data.</text>
</comment>
<dbReference type="InterPro" id="IPR021130">
    <property type="entry name" value="PRib-ATP_PPHydrolase-like"/>
</dbReference>
<name>A0A418ZPU1_9RHOB</name>
<dbReference type="HAMAP" id="MF_01020">
    <property type="entry name" value="HisE"/>
    <property type="match status" value="1"/>
</dbReference>
<protein>
    <recommendedName>
        <fullName evidence="6 13">Phosphoribosyl-ATP pyrophosphatase</fullName>
        <shortName evidence="13">PRA-PH</shortName>
        <ecNumber evidence="5 13">3.6.1.31</ecNumber>
    </recommendedName>
</protein>
<accession>A0A418ZPU1</accession>
<keyword evidence="7 13" id="KW-0963">Cytoplasm</keyword>
<dbReference type="InterPro" id="IPR008179">
    <property type="entry name" value="HisE"/>
</dbReference>
<comment type="catalytic activity">
    <reaction evidence="1 13">
        <text>1-(5-phospho-beta-D-ribosyl)-ATP + H2O = 1-(5-phospho-beta-D-ribosyl)-5'-AMP + diphosphate + H(+)</text>
        <dbReference type="Rhea" id="RHEA:22828"/>
        <dbReference type="ChEBI" id="CHEBI:15377"/>
        <dbReference type="ChEBI" id="CHEBI:15378"/>
        <dbReference type="ChEBI" id="CHEBI:33019"/>
        <dbReference type="ChEBI" id="CHEBI:59457"/>
        <dbReference type="ChEBI" id="CHEBI:73183"/>
        <dbReference type="EC" id="3.6.1.31"/>
    </reaction>
</comment>
<dbReference type="FunFam" id="1.10.287.1080:FF:000002">
    <property type="entry name" value="Histidine biosynthesis bifunctional protein HisIE"/>
    <property type="match status" value="1"/>
</dbReference>
<evidence type="ECO:0000313" key="14">
    <source>
        <dbReference type="EMBL" id="RJK96691.1"/>
    </source>
</evidence>
<reference evidence="15" key="1">
    <citation type="submission" date="2018-09" db="EMBL/GenBank/DDBJ databases">
        <title>Paracoccus onubensis nov. sp. a moderate halophilic bacterium isolated from Gruta de las Maravillas (Aracena, Spain).</title>
        <authorList>
            <person name="Jurado V."/>
            <person name="Gutierrez-Patricio S."/>
            <person name="Gonzalez-Pimentel J.L."/>
            <person name="Miller A.Z."/>
            <person name="Laiz L."/>
            <person name="Saiz-Jimenez C."/>
        </authorList>
    </citation>
    <scope>NUCLEOTIDE SEQUENCE [LARGE SCALE GENOMIC DNA]</scope>
    <source>
        <strain evidence="15">DSM 26381</strain>
    </source>
</reference>
<dbReference type="RefSeq" id="WP_119901243.1">
    <property type="nucleotide sequence ID" value="NZ_QNRC01000008.1"/>
</dbReference>
<evidence type="ECO:0000256" key="4">
    <source>
        <dbReference type="ARBA" id="ARBA00009392"/>
    </source>
</evidence>
<keyword evidence="10 13" id="KW-0378">Hydrolase</keyword>